<accession>A0A261U734</accession>
<protein>
    <recommendedName>
        <fullName evidence="2">Pyridoxal phosphate homeostasis protein</fullName>
        <shortName evidence="2">PLP homeostasis protein</shortName>
    </recommendedName>
</protein>
<keyword evidence="6" id="KW-1185">Reference proteome</keyword>
<dbReference type="AlphaFoldDB" id="A0A261U734"/>
<gene>
    <name evidence="5" type="ORF">CAL20_10215</name>
</gene>
<reference evidence="5 6" key="1">
    <citation type="submission" date="2017-05" db="EMBL/GenBank/DDBJ databases">
        <title>Complete and WGS of Bordetella genogroups.</title>
        <authorList>
            <person name="Spilker T."/>
            <person name="LiPuma J."/>
        </authorList>
    </citation>
    <scope>NUCLEOTIDE SEQUENCE [LARGE SCALE GENOMIC DNA]</scope>
    <source>
        <strain evidence="5 6">AU9919</strain>
    </source>
</reference>
<evidence type="ECO:0000313" key="6">
    <source>
        <dbReference type="Proteomes" id="UP000216885"/>
    </source>
</evidence>
<comment type="similarity">
    <text evidence="2 3">Belongs to the pyridoxal phosphate-binding protein YggS/PROSC family.</text>
</comment>
<comment type="caution">
    <text evidence="5">The sequence shown here is derived from an EMBL/GenBank/DDBJ whole genome shotgun (WGS) entry which is preliminary data.</text>
</comment>
<dbReference type="InterPro" id="IPR001608">
    <property type="entry name" value="Ala_racemase_N"/>
</dbReference>
<evidence type="ECO:0000256" key="1">
    <source>
        <dbReference type="ARBA" id="ARBA00022898"/>
    </source>
</evidence>
<dbReference type="PANTHER" id="PTHR10146:SF14">
    <property type="entry name" value="PYRIDOXAL PHOSPHATE HOMEOSTASIS PROTEIN"/>
    <property type="match status" value="1"/>
</dbReference>
<evidence type="ECO:0000313" key="5">
    <source>
        <dbReference type="EMBL" id="OZI57736.1"/>
    </source>
</evidence>
<proteinExistence type="inferred from homology"/>
<dbReference type="EMBL" id="NEVQ01000012">
    <property type="protein sequence ID" value="OZI57736.1"/>
    <property type="molecule type" value="Genomic_DNA"/>
</dbReference>
<name>A0A261U734_9BORD</name>
<dbReference type="HAMAP" id="MF_02087">
    <property type="entry name" value="PLP_homeostasis"/>
    <property type="match status" value="1"/>
</dbReference>
<evidence type="ECO:0000256" key="2">
    <source>
        <dbReference type="HAMAP-Rule" id="MF_02087"/>
    </source>
</evidence>
<dbReference type="FunFam" id="3.20.20.10:FF:000018">
    <property type="entry name" value="Pyridoxal phosphate homeostasis protein"/>
    <property type="match status" value="1"/>
</dbReference>
<comment type="function">
    <text evidence="2">Pyridoxal 5'-phosphate (PLP)-binding protein, which is involved in PLP homeostasis.</text>
</comment>
<evidence type="ECO:0000256" key="3">
    <source>
        <dbReference type="RuleBase" id="RU004514"/>
    </source>
</evidence>
<dbReference type="Gene3D" id="3.20.20.10">
    <property type="entry name" value="Alanine racemase"/>
    <property type="match status" value="1"/>
</dbReference>
<organism evidence="5 6">
    <name type="scientific">Bordetella genomosp. 4</name>
    <dbReference type="NCBI Taxonomy" id="463044"/>
    <lineage>
        <taxon>Bacteria</taxon>
        <taxon>Pseudomonadati</taxon>
        <taxon>Pseudomonadota</taxon>
        <taxon>Betaproteobacteria</taxon>
        <taxon>Burkholderiales</taxon>
        <taxon>Alcaligenaceae</taxon>
        <taxon>Bordetella</taxon>
    </lineage>
</organism>
<feature type="modified residue" description="N6-(pyridoxal phosphate)lysine" evidence="2">
    <location>
        <position position="80"/>
    </location>
</feature>
<dbReference type="PANTHER" id="PTHR10146">
    <property type="entry name" value="PROLINE SYNTHETASE CO-TRANSCRIBED BACTERIAL HOMOLOG PROTEIN"/>
    <property type="match status" value="1"/>
</dbReference>
<sequence length="292" mass="32587">MVRLTRLHALKPRRPIEAYTVKADITLETPTLHDQHGRWPQAESVEDFRRNLADVYARITAACQRVGRDPAGVRLLPVSKTKDEASIRLAYAAGCRLLGENKPQEAYRKWEAMADLTDLHWSVIGHLQTNKAKLVARFATEFQALDSLRIAEALDRRLQTEGRALDVFVQVNTSGEASKYGLPPDDVAAFLKALPAFAALRVRGFMTLALFSAETERVRQCFVRLRELRDRLRQEAPSGIALDELSMGMSGDYEIAIEEGATVVRVGQAIFGARSTPDAYYWPSTVEDGSSQ</sequence>
<dbReference type="NCBIfam" id="TIGR00044">
    <property type="entry name" value="YggS family pyridoxal phosphate-dependent enzyme"/>
    <property type="match status" value="1"/>
</dbReference>
<keyword evidence="1 2" id="KW-0663">Pyridoxal phosphate</keyword>
<dbReference type="Proteomes" id="UP000216885">
    <property type="component" value="Unassembled WGS sequence"/>
</dbReference>
<dbReference type="InterPro" id="IPR011078">
    <property type="entry name" value="PyrdxlP_homeostasis"/>
</dbReference>
<dbReference type="Pfam" id="PF01168">
    <property type="entry name" value="Ala_racemase_N"/>
    <property type="match status" value="1"/>
</dbReference>
<feature type="domain" description="Alanine racemase N-terminal" evidence="4">
    <location>
        <begin position="57"/>
        <end position="274"/>
    </location>
</feature>
<evidence type="ECO:0000259" key="4">
    <source>
        <dbReference type="Pfam" id="PF01168"/>
    </source>
</evidence>
<dbReference type="CDD" id="cd00635">
    <property type="entry name" value="PLPDE_III_YBL036c_like"/>
    <property type="match status" value="1"/>
</dbReference>
<dbReference type="SUPFAM" id="SSF51419">
    <property type="entry name" value="PLP-binding barrel"/>
    <property type="match status" value="1"/>
</dbReference>
<dbReference type="GO" id="GO:0030170">
    <property type="term" value="F:pyridoxal phosphate binding"/>
    <property type="evidence" value="ECO:0007669"/>
    <property type="project" value="UniProtKB-UniRule"/>
</dbReference>
<dbReference type="InterPro" id="IPR029066">
    <property type="entry name" value="PLP-binding_barrel"/>
</dbReference>